<dbReference type="AlphaFoldDB" id="A0A183UUF3"/>
<feature type="domain" description="Acyltransferase 3" evidence="2">
    <location>
        <begin position="12"/>
        <end position="161"/>
    </location>
</feature>
<evidence type="ECO:0000313" key="4">
    <source>
        <dbReference type="Proteomes" id="UP000050794"/>
    </source>
</evidence>
<keyword evidence="1" id="KW-0812">Transmembrane</keyword>
<keyword evidence="1" id="KW-1133">Transmembrane helix</keyword>
<dbReference type="PANTHER" id="PTHR23028:SF53">
    <property type="entry name" value="ACYL_TRANSF_3 DOMAIN-CONTAINING PROTEIN"/>
    <property type="match status" value="1"/>
</dbReference>
<feature type="transmembrane region" description="Helical" evidence="1">
    <location>
        <begin position="116"/>
        <end position="135"/>
    </location>
</feature>
<protein>
    <submittedName>
        <fullName evidence="5">Acyl_transf_3 domain-containing protein</fullName>
    </submittedName>
</protein>
<dbReference type="GO" id="GO:0000271">
    <property type="term" value="P:polysaccharide biosynthetic process"/>
    <property type="evidence" value="ECO:0007669"/>
    <property type="project" value="TreeGrafter"/>
</dbReference>
<gene>
    <name evidence="3" type="ORF">TCNE_LOCUS12123</name>
</gene>
<feature type="transmembrane region" description="Helical" evidence="1">
    <location>
        <begin position="84"/>
        <end position="104"/>
    </location>
</feature>
<dbReference type="GO" id="GO:0016747">
    <property type="term" value="F:acyltransferase activity, transferring groups other than amino-acyl groups"/>
    <property type="evidence" value="ECO:0007669"/>
    <property type="project" value="InterPro"/>
</dbReference>
<dbReference type="GO" id="GO:0016020">
    <property type="term" value="C:membrane"/>
    <property type="evidence" value="ECO:0007669"/>
    <property type="project" value="TreeGrafter"/>
</dbReference>
<dbReference type="Pfam" id="PF01757">
    <property type="entry name" value="Acyl_transf_3"/>
    <property type="match status" value="1"/>
</dbReference>
<keyword evidence="1" id="KW-0472">Membrane</keyword>
<name>A0A183UUF3_TOXCA</name>
<dbReference type="EMBL" id="UYWY01021125">
    <property type="protein sequence ID" value="VDM43444.1"/>
    <property type="molecule type" value="Genomic_DNA"/>
</dbReference>
<reference evidence="5" key="1">
    <citation type="submission" date="2016-06" db="UniProtKB">
        <authorList>
            <consortium name="WormBaseParasite"/>
        </authorList>
    </citation>
    <scope>IDENTIFICATION</scope>
</reference>
<reference evidence="3 4" key="2">
    <citation type="submission" date="2018-11" db="EMBL/GenBank/DDBJ databases">
        <authorList>
            <consortium name="Pathogen Informatics"/>
        </authorList>
    </citation>
    <scope>NUCLEOTIDE SEQUENCE [LARGE SCALE GENOMIC DNA]</scope>
</reference>
<evidence type="ECO:0000313" key="3">
    <source>
        <dbReference type="EMBL" id="VDM43444.1"/>
    </source>
</evidence>
<feature type="transmembrane region" description="Helical" evidence="1">
    <location>
        <begin position="26"/>
        <end position="44"/>
    </location>
</feature>
<dbReference type="InterPro" id="IPR002656">
    <property type="entry name" value="Acyl_transf_3_dom"/>
</dbReference>
<dbReference type="InterPro" id="IPR050879">
    <property type="entry name" value="Acyltransferase_3"/>
</dbReference>
<dbReference type="PANTHER" id="PTHR23028">
    <property type="entry name" value="ACETYLTRANSFERASE"/>
    <property type="match status" value="1"/>
</dbReference>
<evidence type="ECO:0000256" key="1">
    <source>
        <dbReference type="SAM" id="Phobius"/>
    </source>
</evidence>
<dbReference type="Proteomes" id="UP000050794">
    <property type="component" value="Unassembled WGS sequence"/>
</dbReference>
<sequence length="195" mass="22386">MILSKHVPISLSDTARFFSKRIRRIFPAYFGMIFLVLIFGKIFLTSLDYKLLVIDSAWTLAFSSNIHKYLQQKDYFAQIANYDFLLHAWSLAVEIQFYCIAPLLVSIIHRLRVGKIWTVIVAIASIVVHISTHGQLQFSSLPSRLWQFIAGAIAFELYRKENGLLTIRSSLYLKPMHRTSSKKSCSSSTTRNAYS</sequence>
<accession>A0A183UUF3</accession>
<evidence type="ECO:0000259" key="2">
    <source>
        <dbReference type="Pfam" id="PF01757"/>
    </source>
</evidence>
<proteinExistence type="predicted"/>
<keyword evidence="4" id="KW-1185">Reference proteome</keyword>
<dbReference type="WBParaSite" id="TCNE_0001212301-mRNA-1">
    <property type="protein sequence ID" value="TCNE_0001212301-mRNA-1"/>
    <property type="gene ID" value="TCNE_0001212301"/>
</dbReference>
<evidence type="ECO:0000313" key="5">
    <source>
        <dbReference type="WBParaSite" id="TCNE_0001212301-mRNA-1"/>
    </source>
</evidence>
<organism evidence="4 5">
    <name type="scientific">Toxocara canis</name>
    <name type="common">Canine roundworm</name>
    <dbReference type="NCBI Taxonomy" id="6265"/>
    <lineage>
        <taxon>Eukaryota</taxon>
        <taxon>Metazoa</taxon>
        <taxon>Ecdysozoa</taxon>
        <taxon>Nematoda</taxon>
        <taxon>Chromadorea</taxon>
        <taxon>Rhabditida</taxon>
        <taxon>Spirurina</taxon>
        <taxon>Ascaridomorpha</taxon>
        <taxon>Ascaridoidea</taxon>
        <taxon>Toxocaridae</taxon>
        <taxon>Toxocara</taxon>
    </lineage>
</organism>